<feature type="region of interest" description="Disordered" evidence="1">
    <location>
        <begin position="1"/>
        <end position="61"/>
    </location>
</feature>
<gene>
    <name evidence="2" type="ORF">O181_120752</name>
</gene>
<dbReference type="EMBL" id="AVOT02108973">
    <property type="protein sequence ID" value="MBW0581037.1"/>
    <property type="molecule type" value="Genomic_DNA"/>
</dbReference>
<proteinExistence type="predicted"/>
<reference evidence="2" key="1">
    <citation type="submission" date="2021-03" db="EMBL/GenBank/DDBJ databases">
        <title>Draft genome sequence of rust myrtle Austropuccinia psidii MF-1, a brazilian biotype.</title>
        <authorList>
            <person name="Quecine M.C."/>
            <person name="Pachon D.M.R."/>
            <person name="Bonatelli M.L."/>
            <person name="Correr F.H."/>
            <person name="Franceschini L.M."/>
            <person name="Leite T.F."/>
            <person name="Margarido G.R.A."/>
            <person name="Almeida C.A."/>
            <person name="Ferrarezi J.A."/>
            <person name="Labate C.A."/>
        </authorList>
    </citation>
    <scope>NUCLEOTIDE SEQUENCE</scope>
    <source>
        <strain evidence="2">MF-1</strain>
    </source>
</reference>
<dbReference type="AlphaFoldDB" id="A0A9Q3KHL6"/>
<evidence type="ECO:0000313" key="2">
    <source>
        <dbReference type="EMBL" id="MBW0581037.1"/>
    </source>
</evidence>
<evidence type="ECO:0000313" key="3">
    <source>
        <dbReference type="Proteomes" id="UP000765509"/>
    </source>
</evidence>
<feature type="compositionally biased region" description="Basic residues" evidence="1">
    <location>
        <begin position="28"/>
        <end position="37"/>
    </location>
</feature>
<name>A0A9Q3KHL6_9BASI</name>
<keyword evidence="3" id="KW-1185">Reference proteome</keyword>
<evidence type="ECO:0000256" key="1">
    <source>
        <dbReference type="SAM" id="MobiDB-lite"/>
    </source>
</evidence>
<organism evidence="2 3">
    <name type="scientific">Austropuccinia psidii MF-1</name>
    <dbReference type="NCBI Taxonomy" id="1389203"/>
    <lineage>
        <taxon>Eukaryota</taxon>
        <taxon>Fungi</taxon>
        <taxon>Dikarya</taxon>
        <taxon>Basidiomycota</taxon>
        <taxon>Pucciniomycotina</taxon>
        <taxon>Pucciniomycetes</taxon>
        <taxon>Pucciniales</taxon>
        <taxon>Sphaerophragmiaceae</taxon>
        <taxon>Austropuccinia</taxon>
    </lineage>
</organism>
<feature type="compositionally biased region" description="Basic and acidic residues" evidence="1">
    <location>
        <begin position="38"/>
        <end position="50"/>
    </location>
</feature>
<comment type="caution">
    <text evidence="2">The sequence shown here is derived from an EMBL/GenBank/DDBJ whole genome shotgun (WGS) entry which is preliminary data.</text>
</comment>
<protein>
    <submittedName>
        <fullName evidence="2">Uncharacterized protein</fullName>
    </submittedName>
</protein>
<sequence>MIPALEEGPMASNSSKPAPEASKEKPKGPQKNKKDRKNHQGKDKGKENWHRPYPQGYRIPKLEPSAMDSVFNMARTLLEFTAKEQKRMNRTFPRK</sequence>
<accession>A0A9Q3KHL6</accession>
<dbReference type="Proteomes" id="UP000765509">
    <property type="component" value="Unassembled WGS sequence"/>
</dbReference>